<dbReference type="InterPro" id="IPR041164">
    <property type="entry name" value="LDcluster4"/>
</dbReference>
<dbReference type="InterPro" id="IPR052341">
    <property type="entry name" value="LOG_family_nucleotidases"/>
</dbReference>
<proteinExistence type="predicted"/>
<sequence>MAELWIDSEGEIVSGDAVFDPWRFTWEDGEAQEHRELRGINARDALRHLHETAPMRRLPVGVIGPREATHGQCAIAETLGRELANLGLTLLCGGKGGVMEAVCRGHAEAGGLPIGLLPDEDWRAANDYVAIPIATGIGNARNAIIARACFAMIAVGGGYGTLSEIAFGLHYGRLVLTLDAAPEVEGAIRCIDIDEALDRLAARVFSRETVAMPPA</sequence>
<dbReference type="Proteomes" id="UP000050497">
    <property type="component" value="Unassembled WGS sequence"/>
</dbReference>
<dbReference type="PATRIC" id="fig|1653334.4.peg.1617"/>
<accession>A0A0P8A2T7</accession>
<evidence type="ECO:0000313" key="4">
    <source>
        <dbReference type="Proteomes" id="UP000182800"/>
    </source>
</evidence>
<dbReference type="Gene3D" id="3.40.50.450">
    <property type="match status" value="1"/>
</dbReference>
<keyword evidence="4" id="KW-1185">Reference proteome</keyword>
<comment type="caution">
    <text evidence="1">The sequence shown here is derived from an EMBL/GenBank/DDBJ whole genome shotgun (WGS) entry which is preliminary data.</text>
</comment>
<reference evidence="1 3" key="1">
    <citation type="submission" date="2015-09" db="EMBL/GenBank/DDBJ databases">
        <title>Identification and resolution of microdiversity through metagenomic sequencing of parallel consortia.</title>
        <authorList>
            <person name="Nelson W.C."/>
            <person name="Romine M.F."/>
            <person name="Lindemann S.R."/>
        </authorList>
    </citation>
    <scope>NUCLEOTIDE SEQUENCE [LARGE SCALE GENOMIC DNA]</scope>
    <source>
        <strain evidence="1">HL-109</strain>
    </source>
</reference>
<dbReference type="AlphaFoldDB" id="A0A0P8A2T7"/>
<dbReference type="STRING" id="1653334.GA0071312_3294"/>
<dbReference type="NCBIfam" id="TIGR00725">
    <property type="entry name" value="TIGR00725 family protein"/>
    <property type="match status" value="1"/>
</dbReference>
<gene>
    <name evidence="2" type="ORF">GA0071312_3294</name>
    <name evidence="1" type="ORF">HLUCCO17_04610</name>
</gene>
<dbReference type="EMBL" id="FMBM01000002">
    <property type="protein sequence ID" value="SCC82313.1"/>
    <property type="molecule type" value="Genomic_DNA"/>
</dbReference>
<dbReference type="RefSeq" id="WP_074445829.1">
    <property type="nucleotide sequence ID" value="NZ_FMBM01000002.1"/>
</dbReference>
<name>A0A0P8A2T7_9HYPH</name>
<dbReference type="EMBL" id="LJSX01000005">
    <property type="protein sequence ID" value="KPQ11761.1"/>
    <property type="molecule type" value="Genomic_DNA"/>
</dbReference>
<dbReference type="OrthoDB" id="9794039at2"/>
<dbReference type="PANTHER" id="PTHR43393">
    <property type="entry name" value="CYTOKININ RIBOSIDE 5'-MONOPHOSPHATE PHOSPHORIBOHYDROLASE"/>
    <property type="match status" value="1"/>
</dbReference>
<dbReference type="SUPFAM" id="SSF102405">
    <property type="entry name" value="MCP/YpsA-like"/>
    <property type="match status" value="1"/>
</dbReference>
<evidence type="ECO:0000313" key="2">
    <source>
        <dbReference type="EMBL" id="SCC82313.1"/>
    </source>
</evidence>
<dbReference type="PANTHER" id="PTHR43393:SF3">
    <property type="entry name" value="LYSINE DECARBOXYLASE-LIKE PROTEIN"/>
    <property type="match status" value="1"/>
</dbReference>
<protein>
    <submittedName>
        <fullName evidence="1">Putative Rossmann fold nucleotide-binding protein</fullName>
    </submittedName>
</protein>
<evidence type="ECO:0000313" key="3">
    <source>
        <dbReference type="Proteomes" id="UP000050497"/>
    </source>
</evidence>
<dbReference type="GO" id="GO:0005829">
    <property type="term" value="C:cytosol"/>
    <property type="evidence" value="ECO:0007669"/>
    <property type="project" value="TreeGrafter"/>
</dbReference>
<dbReference type="InterPro" id="IPR005268">
    <property type="entry name" value="CHP00725"/>
</dbReference>
<evidence type="ECO:0000313" key="1">
    <source>
        <dbReference type="EMBL" id="KPQ11761.1"/>
    </source>
</evidence>
<reference evidence="2 4" key="2">
    <citation type="submission" date="2016-08" db="EMBL/GenBank/DDBJ databases">
        <authorList>
            <person name="Varghese N."/>
            <person name="Submissions Spin"/>
        </authorList>
    </citation>
    <scope>NUCLEOTIDE SEQUENCE [LARGE SCALE GENOMIC DNA]</scope>
    <source>
        <strain evidence="2 4">HL-109</strain>
    </source>
</reference>
<organism evidence="1 3">
    <name type="scientific">Saliniramus fredricksonii</name>
    <dbReference type="NCBI Taxonomy" id="1653334"/>
    <lineage>
        <taxon>Bacteria</taxon>
        <taxon>Pseudomonadati</taxon>
        <taxon>Pseudomonadota</taxon>
        <taxon>Alphaproteobacteria</taxon>
        <taxon>Hyphomicrobiales</taxon>
        <taxon>Salinarimonadaceae</taxon>
        <taxon>Saliniramus</taxon>
    </lineage>
</organism>
<dbReference type="Proteomes" id="UP000182800">
    <property type="component" value="Unassembled WGS sequence"/>
</dbReference>
<dbReference type="Pfam" id="PF18306">
    <property type="entry name" value="LDcluster4"/>
    <property type="match status" value="1"/>
</dbReference>